<dbReference type="Proteomes" id="UP000281553">
    <property type="component" value="Unassembled WGS sequence"/>
</dbReference>
<sequence>MVLKELKNVAFDQFEPEFCCRYVDDTFVIIEQNRLADFQNLLYGIFPDIKFTMEEESAGQ</sequence>
<keyword evidence="2" id="KW-1185">Reference proteome</keyword>
<dbReference type="AlphaFoldDB" id="A0A3P7QWE9"/>
<dbReference type="OrthoDB" id="6254425at2759"/>
<organism evidence="1 2">
    <name type="scientific">Dibothriocephalus latus</name>
    <name type="common">Fish tapeworm</name>
    <name type="synonym">Diphyllobothrium latum</name>
    <dbReference type="NCBI Taxonomy" id="60516"/>
    <lineage>
        <taxon>Eukaryota</taxon>
        <taxon>Metazoa</taxon>
        <taxon>Spiralia</taxon>
        <taxon>Lophotrochozoa</taxon>
        <taxon>Platyhelminthes</taxon>
        <taxon>Cestoda</taxon>
        <taxon>Eucestoda</taxon>
        <taxon>Diphyllobothriidea</taxon>
        <taxon>Diphyllobothriidae</taxon>
        <taxon>Dibothriocephalus</taxon>
    </lineage>
</organism>
<reference evidence="1 2" key="1">
    <citation type="submission" date="2018-11" db="EMBL/GenBank/DDBJ databases">
        <authorList>
            <consortium name="Pathogen Informatics"/>
        </authorList>
    </citation>
    <scope>NUCLEOTIDE SEQUENCE [LARGE SCALE GENOMIC DNA]</scope>
</reference>
<proteinExistence type="predicted"/>
<evidence type="ECO:0008006" key="3">
    <source>
        <dbReference type="Google" id="ProtNLM"/>
    </source>
</evidence>
<evidence type="ECO:0000313" key="2">
    <source>
        <dbReference type="Proteomes" id="UP000281553"/>
    </source>
</evidence>
<accession>A0A3P7QWE9</accession>
<gene>
    <name evidence="1" type="ORF">DILT_LOCUS16695</name>
</gene>
<evidence type="ECO:0000313" key="1">
    <source>
        <dbReference type="EMBL" id="VDN35136.1"/>
    </source>
</evidence>
<protein>
    <recommendedName>
        <fullName evidence="3">Reverse transcriptase domain-containing protein</fullName>
    </recommendedName>
</protein>
<name>A0A3P7QWE9_DIBLA</name>
<dbReference type="EMBL" id="UYRU01086535">
    <property type="protein sequence ID" value="VDN35136.1"/>
    <property type="molecule type" value="Genomic_DNA"/>
</dbReference>